<name>A0A9J6CQN9_POLVA</name>
<reference evidence="2" key="1">
    <citation type="submission" date="2021-03" db="EMBL/GenBank/DDBJ databases">
        <title>Chromosome level genome of the anhydrobiotic midge Polypedilum vanderplanki.</title>
        <authorList>
            <person name="Yoshida Y."/>
            <person name="Kikawada T."/>
            <person name="Gusev O."/>
        </authorList>
    </citation>
    <scope>NUCLEOTIDE SEQUENCE</scope>
    <source>
        <strain evidence="2">NIAS01</strain>
        <tissue evidence="2">Whole body or cell culture</tissue>
    </source>
</reference>
<dbReference type="PROSITE" id="PS50181">
    <property type="entry name" value="FBOX"/>
    <property type="match status" value="1"/>
</dbReference>
<dbReference type="InterPro" id="IPR001810">
    <property type="entry name" value="F-box_dom"/>
</dbReference>
<evidence type="ECO:0000313" key="2">
    <source>
        <dbReference type="EMBL" id="KAG5684529.1"/>
    </source>
</evidence>
<dbReference type="Pfam" id="PF12937">
    <property type="entry name" value="F-box-like"/>
    <property type="match status" value="1"/>
</dbReference>
<dbReference type="SUPFAM" id="SSF81383">
    <property type="entry name" value="F-box domain"/>
    <property type="match status" value="1"/>
</dbReference>
<dbReference type="SUPFAM" id="SSF52047">
    <property type="entry name" value="RNI-like"/>
    <property type="match status" value="1"/>
</dbReference>
<feature type="domain" description="F-box" evidence="1">
    <location>
        <begin position="19"/>
        <end position="66"/>
    </location>
</feature>
<dbReference type="Gene3D" id="3.80.10.10">
    <property type="entry name" value="Ribonuclease Inhibitor"/>
    <property type="match status" value="2"/>
</dbReference>
<dbReference type="AlphaFoldDB" id="A0A9J6CQN9"/>
<dbReference type="InterPro" id="IPR032675">
    <property type="entry name" value="LRR_dom_sf"/>
</dbReference>
<dbReference type="OrthoDB" id="9970076at2759"/>
<keyword evidence="3" id="KW-1185">Reference proteome</keyword>
<dbReference type="SMART" id="SM00256">
    <property type="entry name" value="FBOX"/>
    <property type="match status" value="1"/>
</dbReference>
<protein>
    <recommendedName>
        <fullName evidence="1">F-box domain-containing protein</fullName>
    </recommendedName>
</protein>
<proteinExistence type="predicted"/>
<sequence length="527" mass="61548">MQCNTINRKKLKMEDNNDEIEFRDIPDEVLQHLFFYLSPKMLKVCTLVCKRWNKVIENSHELMSQFVLNIEDKSNFEIAKAQKIYRNHYSIKTFKLTTEIKEIIVAHRLRHLHISNCTLHAEDLNECLKDLGILESFTGKTIKIQEKSLLKRAKFKRLKKLHIDFSDIDLILVFDTDALDTAYFATSSEDRGSAVLQILWKQVNLKDLTIGGYLANNFLKLNGVCEIALNTLERFRIERGPNKTIRDFLNDPLIKFLTVHQASLISLELIYPVDLNIYKFVLNHMPNLKYLDIPVTTLSELKTESFNLLERNNVINSIRFVGQFKNLPKATAIVDLCPSLTSIDMSDLTISSHFMLLLFHLSQNHSQIEVLKIPNLLHDYHNGIYFPHLKEFFVKTIPDQEHYCKFIQQHSKTLEKVTIANSNDDNFLKFLVIEQITACPNIKYISISAQTSIIMRKFNKLVDTNHEWTLVVNFRGPSELKFVTLKFNFPQDCVIFQDKVMVHSEEMIRNMHTLEDMGLNRFVNKYK</sequence>
<comment type="caution">
    <text evidence="2">The sequence shown here is derived from an EMBL/GenBank/DDBJ whole genome shotgun (WGS) entry which is preliminary data.</text>
</comment>
<gene>
    <name evidence="2" type="ORF">PVAND_013757</name>
</gene>
<dbReference type="Proteomes" id="UP001107558">
    <property type="component" value="Chromosome 1"/>
</dbReference>
<dbReference type="InterPro" id="IPR036047">
    <property type="entry name" value="F-box-like_dom_sf"/>
</dbReference>
<evidence type="ECO:0000259" key="1">
    <source>
        <dbReference type="PROSITE" id="PS50181"/>
    </source>
</evidence>
<evidence type="ECO:0000313" key="3">
    <source>
        <dbReference type="Proteomes" id="UP001107558"/>
    </source>
</evidence>
<organism evidence="2 3">
    <name type="scientific">Polypedilum vanderplanki</name>
    <name type="common">Sleeping chironomid midge</name>
    <dbReference type="NCBI Taxonomy" id="319348"/>
    <lineage>
        <taxon>Eukaryota</taxon>
        <taxon>Metazoa</taxon>
        <taxon>Ecdysozoa</taxon>
        <taxon>Arthropoda</taxon>
        <taxon>Hexapoda</taxon>
        <taxon>Insecta</taxon>
        <taxon>Pterygota</taxon>
        <taxon>Neoptera</taxon>
        <taxon>Endopterygota</taxon>
        <taxon>Diptera</taxon>
        <taxon>Nematocera</taxon>
        <taxon>Chironomoidea</taxon>
        <taxon>Chironomidae</taxon>
        <taxon>Chironominae</taxon>
        <taxon>Polypedilum</taxon>
        <taxon>Polypedilum</taxon>
    </lineage>
</organism>
<accession>A0A9J6CQN9</accession>
<dbReference type="EMBL" id="JADBJN010000001">
    <property type="protein sequence ID" value="KAG5684529.1"/>
    <property type="molecule type" value="Genomic_DNA"/>
</dbReference>